<evidence type="ECO:0000313" key="1">
    <source>
        <dbReference type="EMBL" id="MBX47438.1"/>
    </source>
</evidence>
<reference evidence="1" key="1">
    <citation type="submission" date="2018-02" db="EMBL/GenBank/DDBJ databases">
        <title>Rhizophora mucronata_Transcriptome.</title>
        <authorList>
            <person name="Meera S.P."/>
            <person name="Sreeshan A."/>
            <person name="Augustine A."/>
        </authorList>
    </citation>
    <scope>NUCLEOTIDE SEQUENCE</scope>
    <source>
        <tissue evidence="1">Leaf</tissue>
    </source>
</reference>
<name>A0A2P2NY43_RHIMU</name>
<accession>A0A2P2NY43</accession>
<organism evidence="1">
    <name type="scientific">Rhizophora mucronata</name>
    <name type="common">Asiatic mangrove</name>
    <dbReference type="NCBI Taxonomy" id="61149"/>
    <lineage>
        <taxon>Eukaryota</taxon>
        <taxon>Viridiplantae</taxon>
        <taxon>Streptophyta</taxon>
        <taxon>Embryophyta</taxon>
        <taxon>Tracheophyta</taxon>
        <taxon>Spermatophyta</taxon>
        <taxon>Magnoliopsida</taxon>
        <taxon>eudicotyledons</taxon>
        <taxon>Gunneridae</taxon>
        <taxon>Pentapetalae</taxon>
        <taxon>rosids</taxon>
        <taxon>fabids</taxon>
        <taxon>Malpighiales</taxon>
        <taxon>Rhizophoraceae</taxon>
        <taxon>Rhizophora</taxon>
    </lineage>
</organism>
<proteinExistence type="predicted"/>
<sequence>MLTTYATSCALMFIAATRCMS</sequence>
<dbReference type="AlphaFoldDB" id="A0A2P2NY43"/>
<dbReference type="EMBL" id="GGEC01066954">
    <property type="protein sequence ID" value="MBX47438.1"/>
    <property type="molecule type" value="Transcribed_RNA"/>
</dbReference>
<protein>
    <submittedName>
        <fullName evidence="1">Uncharacterized protein</fullName>
    </submittedName>
</protein>